<evidence type="ECO:0000313" key="1">
    <source>
        <dbReference type="EMBL" id="CAB3807860.1"/>
    </source>
</evidence>
<keyword evidence="2" id="KW-1185">Reference proteome</keyword>
<sequence>MPPSSFLPNIARISSPDLCRKLPHQLRNQDMNRLLELVATWPEVGAILAPASVAMEYAFDQREYLTALLSYPRHMATKNSCQRSPALCARLHAVLTRVCPARFRIPFLPPKVICHG</sequence>
<accession>A0A6S7BNW4</accession>
<organism evidence="1 2">
    <name type="scientific">Paraburkholderia ultramafica</name>
    <dbReference type="NCBI Taxonomy" id="1544867"/>
    <lineage>
        <taxon>Bacteria</taxon>
        <taxon>Pseudomonadati</taxon>
        <taxon>Pseudomonadota</taxon>
        <taxon>Betaproteobacteria</taxon>
        <taxon>Burkholderiales</taxon>
        <taxon>Burkholderiaceae</taxon>
        <taxon>Paraburkholderia</taxon>
    </lineage>
</organism>
<gene>
    <name evidence="1" type="ORF">LMG28614_06685</name>
</gene>
<evidence type="ECO:0000313" key="2">
    <source>
        <dbReference type="Proteomes" id="UP000494365"/>
    </source>
</evidence>
<dbReference type="Proteomes" id="UP000494365">
    <property type="component" value="Unassembled WGS sequence"/>
</dbReference>
<dbReference type="EMBL" id="CADIKK010000053">
    <property type="protein sequence ID" value="CAB3807860.1"/>
    <property type="molecule type" value="Genomic_DNA"/>
</dbReference>
<reference evidence="1 2" key="1">
    <citation type="submission" date="2020-04" db="EMBL/GenBank/DDBJ databases">
        <authorList>
            <person name="De Canck E."/>
        </authorList>
    </citation>
    <scope>NUCLEOTIDE SEQUENCE [LARGE SCALE GENOMIC DNA]</scope>
    <source>
        <strain evidence="1 2">LMG 28614</strain>
    </source>
</reference>
<proteinExistence type="predicted"/>
<dbReference type="AlphaFoldDB" id="A0A6S7BNW4"/>
<protein>
    <submittedName>
        <fullName evidence="1">Uncharacterized protein</fullName>
    </submittedName>
</protein>
<name>A0A6S7BNW4_9BURK</name>